<reference evidence="2 3" key="1">
    <citation type="submission" date="2016-10" db="EMBL/GenBank/DDBJ databases">
        <authorList>
            <person name="de Groot N.N."/>
        </authorList>
    </citation>
    <scope>NUCLEOTIDE SEQUENCE [LARGE SCALE GENOMIC DNA]</scope>
    <source>
        <strain evidence="2 3">DSM 18979</strain>
    </source>
</reference>
<proteinExistence type="predicted"/>
<dbReference type="EMBL" id="FOHU01000003">
    <property type="protein sequence ID" value="SES99047.1"/>
    <property type="molecule type" value="Genomic_DNA"/>
</dbReference>
<organism evidence="2 3">
    <name type="scientific">Natronincola peptidivorans</name>
    <dbReference type="NCBI Taxonomy" id="426128"/>
    <lineage>
        <taxon>Bacteria</taxon>
        <taxon>Bacillati</taxon>
        <taxon>Bacillota</taxon>
        <taxon>Clostridia</taxon>
        <taxon>Peptostreptococcales</taxon>
        <taxon>Natronincolaceae</taxon>
        <taxon>Natronincola</taxon>
    </lineage>
</organism>
<dbReference type="Pfam" id="PF00583">
    <property type="entry name" value="Acetyltransf_1"/>
    <property type="match status" value="1"/>
</dbReference>
<dbReference type="Gene3D" id="3.40.630.30">
    <property type="match status" value="1"/>
</dbReference>
<evidence type="ECO:0000313" key="3">
    <source>
        <dbReference type="Proteomes" id="UP000199568"/>
    </source>
</evidence>
<dbReference type="InterPro" id="IPR000182">
    <property type="entry name" value="GNAT_dom"/>
</dbReference>
<keyword evidence="3" id="KW-1185">Reference proteome</keyword>
<evidence type="ECO:0000259" key="1">
    <source>
        <dbReference type="PROSITE" id="PS51186"/>
    </source>
</evidence>
<name>A0A1I0AXU3_9FIRM</name>
<dbReference type="GO" id="GO:0016747">
    <property type="term" value="F:acyltransferase activity, transferring groups other than amino-acyl groups"/>
    <property type="evidence" value="ECO:0007669"/>
    <property type="project" value="InterPro"/>
</dbReference>
<keyword evidence="2" id="KW-0808">Transferase</keyword>
<dbReference type="STRING" id="426128.SAMN05660297_01115"/>
<protein>
    <submittedName>
        <fullName evidence="2">Acetyltransferase (GNAT) family protein</fullName>
    </submittedName>
</protein>
<feature type="domain" description="N-acetyltransferase" evidence="1">
    <location>
        <begin position="11"/>
        <end position="149"/>
    </location>
</feature>
<evidence type="ECO:0000313" key="2">
    <source>
        <dbReference type="EMBL" id="SES99047.1"/>
    </source>
</evidence>
<dbReference type="SUPFAM" id="SSF55729">
    <property type="entry name" value="Acyl-CoA N-acyltransferases (Nat)"/>
    <property type="match status" value="1"/>
</dbReference>
<dbReference type="OrthoDB" id="87541at2"/>
<dbReference type="Proteomes" id="UP000199568">
    <property type="component" value="Unassembled WGS sequence"/>
</dbReference>
<dbReference type="RefSeq" id="WP_090440529.1">
    <property type="nucleotide sequence ID" value="NZ_FOHU01000003.1"/>
</dbReference>
<gene>
    <name evidence="2" type="ORF">SAMN05660297_01115</name>
</gene>
<sequence length="149" mass="17839">MNYCMKVIDKSEIKLVKSLWEKLNRLHLEDAQYFKEHYKNFTFEKRSEKFMDIEDNNIRIELITDNQTPVGYCISTIEKGVGEIDSMFIEEKYRKYRFGSKLIENSLKWLKENDCSKIQVAVAEGHEAVFGFYQKHGLYPRMTYLQLKE</sequence>
<dbReference type="CDD" id="cd04301">
    <property type="entry name" value="NAT_SF"/>
    <property type="match status" value="1"/>
</dbReference>
<dbReference type="PROSITE" id="PS51186">
    <property type="entry name" value="GNAT"/>
    <property type="match status" value="1"/>
</dbReference>
<dbReference type="InterPro" id="IPR016181">
    <property type="entry name" value="Acyl_CoA_acyltransferase"/>
</dbReference>
<dbReference type="AlphaFoldDB" id="A0A1I0AXU3"/>
<accession>A0A1I0AXU3</accession>